<comment type="pathway">
    <text evidence="3">Protein modification; protein glycosylation.</text>
</comment>
<dbReference type="Gene3D" id="2.60.120.200">
    <property type="match status" value="1"/>
</dbReference>
<dbReference type="GO" id="GO:0010405">
    <property type="term" value="P:arabinogalactan protein metabolic process"/>
    <property type="evidence" value="ECO:0007669"/>
    <property type="project" value="UniProtKB-ARBA"/>
</dbReference>
<dbReference type="GO" id="GO:0000139">
    <property type="term" value="C:Golgi membrane"/>
    <property type="evidence" value="ECO:0007669"/>
    <property type="project" value="UniProtKB-SubCell"/>
</dbReference>
<dbReference type="Pfam" id="PF01762">
    <property type="entry name" value="Galactosyl_T"/>
    <property type="match status" value="1"/>
</dbReference>
<comment type="cofactor">
    <cofactor evidence="1">
        <name>Mn(2+)</name>
        <dbReference type="ChEBI" id="CHEBI:29035"/>
    </cofactor>
</comment>
<dbReference type="PANTHER" id="PTHR11214">
    <property type="entry name" value="BETA-1,3-N-ACETYLGLUCOSAMINYLTRANSFERASE"/>
    <property type="match status" value="1"/>
</dbReference>
<feature type="transmembrane region" description="Helical" evidence="16">
    <location>
        <begin position="21"/>
        <end position="46"/>
    </location>
</feature>
<comment type="similarity">
    <text evidence="4">Belongs to the glycosyltransferase 31 family.</text>
</comment>
<dbReference type="PANTHER" id="PTHR11214:SF286">
    <property type="entry name" value="HYDROXYPROLINE O-GALACTOSYLTRANSFERASE GALT4"/>
    <property type="match status" value="1"/>
</dbReference>
<evidence type="ECO:0000256" key="16">
    <source>
        <dbReference type="SAM" id="Phobius"/>
    </source>
</evidence>
<keyword evidence="8" id="KW-0735">Signal-anchor</keyword>
<evidence type="ECO:0000256" key="14">
    <source>
        <dbReference type="ARBA" id="ARBA00059439"/>
    </source>
</evidence>
<dbReference type="Pfam" id="PF00337">
    <property type="entry name" value="Gal-bind_lectin"/>
    <property type="match status" value="1"/>
</dbReference>
<evidence type="ECO:0000256" key="15">
    <source>
        <dbReference type="SAM" id="MobiDB-lite"/>
    </source>
</evidence>
<feature type="region of interest" description="Disordered" evidence="15">
    <location>
        <begin position="74"/>
        <end position="111"/>
    </location>
</feature>
<evidence type="ECO:0000256" key="5">
    <source>
        <dbReference type="ARBA" id="ARBA00022676"/>
    </source>
</evidence>
<keyword evidence="7 16" id="KW-0812">Transmembrane</keyword>
<evidence type="ECO:0000256" key="7">
    <source>
        <dbReference type="ARBA" id="ARBA00022692"/>
    </source>
</evidence>
<dbReference type="EMBL" id="GDJX01002837">
    <property type="protein sequence ID" value="JAT65099.1"/>
    <property type="molecule type" value="Transcribed_RNA"/>
</dbReference>
<dbReference type="InterPro" id="IPR013320">
    <property type="entry name" value="ConA-like_dom_sf"/>
</dbReference>
<dbReference type="SUPFAM" id="SSF49899">
    <property type="entry name" value="Concanavalin A-like lectins/glucanases"/>
    <property type="match status" value="1"/>
</dbReference>
<dbReference type="FunFam" id="2.60.120.200:FF:000071">
    <property type="entry name" value="Hydroxyproline O-galactosyltransferase GALT2"/>
    <property type="match status" value="1"/>
</dbReference>
<comment type="function">
    <text evidence="14">Possesses hydroxyproline O-galactosyltransferase activity. Transfers galactose from UDP-galactose to hydroxyproline residues in the arabinogalactan proteins (AGPs). Is specific for AGPs containing non-contiguous peptidyl hydroxyproline residues. Utilizes UDP-galactose solely as sugar donor. The addition of galactose onto the peptidyl hydroxyproline residues in AGP core proteins represents the first committed step in arabinogalactan polysaccharide addition. AGP glycans play essential roles in both vegetative and reproductive plant growth.</text>
</comment>
<dbReference type="SMART" id="SM00908">
    <property type="entry name" value="Gal-bind_lectin"/>
    <property type="match status" value="1"/>
</dbReference>
<evidence type="ECO:0000256" key="1">
    <source>
        <dbReference type="ARBA" id="ARBA00001936"/>
    </source>
</evidence>
<keyword evidence="13" id="KW-0464">Manganese</keyword>
<keyword evidence="6 18" id="KW-0808">Transferase</keyword>
<keyword evidence="9 16" id="KW-1133">Transmembrane helix</keyword>
<comment type="subcellular location">
    <subcellularLocation>
        <location evidence="2">Golgi apparatus membrane</location>
        <topology evidence="2">Single-pass type II membrane protein</topology>
    </subcellularLocation>
</comment>
<protein>
    <submittedName>
        <fullName evidence="18">Putative beta-1,3-galactosyltransferase 19</fullName>
    </submittedName>
</protein>
<evidence type="ECO:0000256" key="3">
    <source>
        <dbReference type="ARBA" id="ARBA00004922"/>
    </source>
</evidence>
<evidence type="ECO:0000256" key="2">
    <source>
        <dbReference type="ARBA" id="ARBA00004323"/>
    </source>
</evidence>
<dbReference type="UniPathway" id="UPA00378"/>
<dbReference type="FunFam" id="3.90.550.50:FF:000005">
    <property type="entry name" value="Hydroxyproline O-galactosyltransferase"/>
    <property type="match status" value="1"/>
</dbReference>
<evidence type="ECO:0000256" key="8">
    <source>
        <dbReference type="ARBA" id="ARBA00022968"/>
    </source>
</evidence>
<dbReference type="Gene3D" id="3.90.550.50">
    <property type="match status" value="1"/>
</dbReference>
<accession>A0A1D1ZE16</accession>
<dbReference type="CDD" id="cd00070">
    <property type="entry name" value="GLECT"/>
    <property type="match status" value="1"/>
</dbReference>
<evidence type="ECO:0000256" key="6">
    <source>
        <dbReference type="ARBA" id="ARBA00022679"/>
    </source>
</evidence>
<evidence type="ECO:0000259" key="17">
    <source>
        <dbReference type="PROSITE" id="PS51304"/>
    </source>
</evidence>
<proteinExistence type="inferred from homology"/>
<evidence type="ECO:0000256" key="10">
    <source>
        <dbReference type="ARBA" id="ARBA00023034"/>
    </source>
</evidence>
<dbReference type="InterPro" id="IPR002659">
    <property type="entry name" value="Glyco_trans_31"/>
</dbReference>
<evidence type="ECO:0000256" key="13">
    <source>
        <dbReference type="ARBA" id="ARBA00023211"/>
    </source>
</evidence>
<feature type="domain" description="Galectin" evidence="17">
    <location>
        <begin position="189"/>
        <end position="399"/>
    </location>
</feature>
<reference evidence="18" key="1">
    <citation type="submission" date="2015-07" db="EMBL/GenBank/DDBJ databases">
        <title>Transcriptome Assembly of Anthurium amnicola.</title>
        <authorList>
            <person name="Suzuki J."/>
        </authorList>
    </citation>
    <scope>NUCLEOTIDE SEQUENCE</scope>
</reference>
<dbReference type="InterPro" id="IPR001079">
    <property type="entry name" value="Galectin_CRD"/>
</dbReference>
<dbReference type="FunFam" id="2.60.120.200:FF:000199">
    <property type="entry name" value="Hydroxyproline O-galactosyltransferase GALT4"/>
    <property type="match status" value="1"/>
</dbReference>
<organism evidence="18">
    <name type="scientific">Anthurium amnicola</name>
    <dbReference type="NCBI Taxonomy" id="1678845"/>
    <lineage>
        <taxon>Eukaryota</taxon>
        <taxon>Viridiplantae</taxon>
        <taxon>Streptophyta</taxon>
        <taxon>Embryophyta</taxon>
        <taxon>Tracheophyta</taxon>
        <taxon>Spermatophyta</taxon>
        <taxon>Magnoliopsida</taxon>
        <taxon>Liliopsida</taxon>
        <taxon>Araceae</taxon>
        <taxon>Pothoideae</taxon>
        <taxon>Potheae</taxon>
        <taxon>Anthurium</taxon>
    </lineage>
</organism>
<keyword evidence="11 16" id="KW-0472">Membrane</keyword>
<name>A0A1D1ZE16_9ARAE</name>
<feature type="compositionally biased region" description="Basic and acidic residues" evidence="15">
    <location>
        <begin position="76"/>
        <end position="90"/>
    </location>
</feature>
<evidence type="ECO:0000256" key="12">
    <source>
        <dbReference type="ARBA" id="ARBA00023180"/>
    </source>
</evidence>
<dbReference type="GO" id="GO:0030246">
    <property type="term" value="F:carbohydrate binding"/>
    <property type="evidence" value="ECO:0007669"/>
    <property type="project" value="InterPro"/>
</dbReference>
<sequence length="676" mass="77110">MKKGARMEAVLLLSRHRSLRVLSVVALLYLLFLSYEFPFLFSWIAVPADGAGDPRSNSHLGEAMYPALHPLDSEEETHQRDAPVRPDKVSLRVLPLVPPPPSDHLPRPRPRRRAALEVSGLVFREVDGRGGNVSELHRAAGDAWRAGGQLFVDLQSGRLAAAADHRNRTEEACPHSISLSGKEFRERGRLLVLPCGLTLGSHITLVARPHPAHPEYDPKISMPKDGEQAVMVSQFMMELQGLKTVDGEDPPRILHFNPRLKGDWSGKPVIEQNTCYRMQWGTGLRCEGWKSRADEETVDELVKCEKWIRDDDDHSEESKTSWWLNRLIGRTKKVSFDWPFPFVEDKLFVLTLSAGLEGYHVHVDGRHITSFPYRTGFVLEDATGLSLNGDLDVQSVFSASLPISHPSFAPQRHLEMSRRWQAPPLPDQPVELFIGILSAGNHFAERMAVRKSWMQSISKSQNVVARFFVAMHARKEVNIELKKEAEFFGDIVVVPFMDSYDLVVLKTVAICEYGVHSVSAKYIMKCDDDTFVRIDSILKEVKKVPSDKSLYVGNINYYHKPLRDGKWAVTYEEWPEEDYPPYANGPGYIVSSDIAHFIVSEFENHSLRLFKMEDVSMGMWVEKFNSTNTVEYIHTFKFCQFGCIDDYYTAHYQSPRQMICMWEKLRMGRPQCCNMR</sequence>
<keyword evidence="12" id="KW-0325">Glycoprotein</keyword>
<keyword evidence="10" id="KW-0333">Golgi apparatus</keyword>
<dbReference type="AlphaFoldDB" id="A0A1D1ZE16"/>
<evidence type="ECO:0000313" key="18">
    <source>
        <dbReference type="EMBL" id="JAT65099.1"/>
    </source>
</evidence>
<evidence type="ECO:0000256" key="4">
    <source>
        <dbReference type="ARBA" id="ARBA00008661"/>
    </source>
</evidence>
<evidence type="ECO:0000256" key="11">
    <source>
        <dbReference type="ARBA" id="ARBA00023136"/>
    </source>
</evidence>
<keyword evidence="5 18" id="KW-0328">Glycosyltransferase</keyword>
<evidence type="ECO:0000256" key="9">
    <source>
        <dbReference type="ARBA" id="ARBA00022989"/>
    </source>
</evidence>
<dbReference type="GO" id="GO:1990714">
    <property type="term" value="F:hydroxyproline O-galactosyltransferase activity"/>
    <property type="evidence" value="ECO:0007669"/>
    <property type="project" value="TreeGrafter"/>
</dbReference>
<dbReference type="PROSITE" id="PS51304">
    <property type="entry name" value="GALECTIN"/>
    <property type="match status" value="1"/>
</dbReference>
<gene>
    <name evidence="18" type="primary">B3GALT19_2</name>
    <name evidence="18" type="ORF">g.88001</name>
</gene>